<dbReference type="Pfam" id="PF05147">
    <property type="entry name" value="LANC_like"/>
    <property type="match status" value="1"/>
</dbReference>
<evidence type="ECO:0000313" key="3">
    <source>
        <dbReference type="Proteomes" id="UP001500167"/>
    </source>
</evidence>
<dbReference type="Proteomes" id="UP001500167">
    <property type="component" value="Unassembled WGS sequence"/>
</dbReference>
<proteinExistence type="predicted"/>
<evidence type="ECO:0000313" key="2">
    <source>
        <dbReference type="EMBL" id="GAA4182794.1"/>
    </source>
</evidence>
<dbReference type="NCBIfam" id="TIGR03897">
    <property type="entry name" value="lanti_2_LanM"/>
    <property type="match status" value="1"/>
</dbReference>
<dbReference type="Pfam" id="PF13575">
    <property type="entry name" value="DUF4135"/>
    <property type="match status" value="2"/>
</dbReference>
<dbReference type="InterPro" id="IPR007822">
    <property type="entry name" value="LANC-like"/>
</dbReference>
<feature type="domain" description="Lantibiotic biosynthesis protein dehydration" evidence="1">
    <location>
        <begin position="164"/>
        <end position="391"/>
    </location>
</feature>
<dbReference type="Gene3D" id="1.50.10.20">
    <property type="match status" value="1"/>
</dbReference>
<gene>
    <name evidence="2" type="ORF">GCM10022218_40480</name>
</gene>
<dbReference type="RefSeq" id="WP_346087957.1">
    <property type="nucleotide sequence ID" value="NZ_BAAAZK010000008.1"/>
</dbReference>
<dbReference type="SUPFAM" id="SSF158745">
    <property type="entry name" value="LanC-like"/>
    <property type="match status" value="1"/>
</dbReference>
<evidence type="ECO:0000259" key="1">
    <source>
        <dbReference type="Pfam" id="PF13575"/>
    </source>
</evidence>
<dbReference type="SMART" id="SM01260">
    <property type="entry name" value="LANC_like"/>
    <property type="match status" value="1"/>
</dbReference>
<sequence length="976" mass="113584">MNWEKISSFFDDNKVKALREGLLKDRGYLSVDEYLTFPRGIESKKKLDAFRAEVLFLYERFDFFLLKDQISITESPLHFLFIPFSNYALTYIRPSSMLSDDKIIYKVIDSIIEKFYNSYHGILEEELKIYINELQAMRTIETERLFVLEASESIEWYNYLFDKYPVFFDRVHKILNHYIQHINNFFSRLTADIDQIILELLSDLENPKIIDIKPNLGDFHNNCQSTIGIIFENNVEVFYKARSSRGEKYFFSLMNNLWQTGLPKSLVEITSIDKMSYSWHKGIREKELEFVEQASSFYFNQGINCYLAYIFGIQDLIVDNIIAVGETPCFFDLEILLHPKYQRGNNYKDSSQTSVLFINGILKTGLLPQFGFETINDSGYSNGGLSILEDHQRHSNIPIYKSKQIGIDQYVENFLSGFEYMHSFILKNKEIVEKQIKSSDPIICRVLIRYTNIYTRLLTKLSTQTFLQSFTAEAYLLEMLWRGYHPVHMPAEVIQSEIDQLLNGDIPFFQVWSDSTDLLGPDGEIVFKKFFNKTGLDFAIEKMRNFEIEENYQIQLNTIKRSFTIHENVNLKLENGIVSGLGKDNLVESIAEYLLNLGASNDRYFTYIDYTITKDSMWNQGIQDSDLFNGIPGIGLFLLAYYKESDDKRYLSSATKIYDQSVEYFLDCWNEIKDNPTTDIGTFHFPISILYMSMLYRQIDNRFSFALAPETEGMLIEYIELKLHKDEKRDYLFGATGVGLLLIEFEKESSFPHKIRYLIEEIAEYLLEKSSLAKNFGITWETTSFNKWGGFAHGTASTSYFLFKVHDLTGNKRYFDAGVEALKYDQSLYNKELGFWQKTEDFVGEVHHGWASGVAGILLSRHLISNFYTNDFLHFEIEEAKKILIDVGMLYVDLDHSLCSGFFGILEIYETVLGKDNITQVWRQKYTDVVKDLSMVKCGGWNKHQVLNGFFYGIAGIGYGLLKNYKNTSLPSMLYM</sequence>
<name>A0ABP8AEY5_9SPHI</name>
<dbReference type="PRINTS" id="PR01950">
    <property type="entry name" value="LANCSUPER"/>
</dbReference>
<protein>
    <recommendedName>
        <fullName evidence="1">Lantibiotic biosynthesis protein dehydration domain-containing protein</fullName>
    </recommendedName>
</protein>
<feature type="domain" description="Lantibiotic biosynthesis protein dehydration" evidence="1">
    <location>
        <begin position="392"/>
        <end position="511"/>
    </location>
</feature>
<dbReference type="PIRSF" id="PIRSF037228">
    <property type="entry name" value="Lant_mod_RumM"/>
    <property type="match status" value="1"/>
</dbReference>
<accession>A0ABP8AEY5</accession>
<dbReference type="InterPro" id="IPR025410">
    <property type="entry name" value="Lant_dehyd"/>
</dbReference>
<reference evidence="3" key="1">
    <citation type="journal article" date="2019" name="Int. J. Syst. Evol. Microbiol.">
        <title>The Global Catalogue of Microorganisms (GCM) 10K type strain sequencing project: providing services to taxonomists for standard genome sequencing and annotation.</title>
        <authorList>
            <consortium name="The Broad Institute Genomics Platform"/>
            <consortium name="The Broad Institute Genome Sequencing Center for Infectious Disease"/>
            <person name="Wu L."/>
            <person name="Ma J."/>
        </authorList>
    </citation>
    <scope>NUCLEOTIDE SEQUENCE [LARGE SCALE GENOMIC DNA]</scope>
    <source>
        <strain evidence="3">JCM 16722</strain>
    </source>
</reference>
<dbReference type="InterPro" id="IPR017146">
    <property type="entry name" value="Lanti_2_LanM"/>
</dbReference>
<dbReference type="EMBL" id="BAAAZK010000008">
    <property type="protein sequence ID" value="GAA4182794.1"/>
    <property type="molecule type" value="Genomic_DNA"/>
</dbReference>
<comment type="caution">
    <text evidence="2">The sequence shown here is derived from an EMBL/GenBank/DDBJ whole genome shotgun (WGS) entry which is preliminary data.</text>
</comment>
<organism evidence="2 3">
    <name type="scientific">Sphingobacterium ginsenosidimutans</name>
    <dbReference type="NCBI Taxonomy" id="687845"/>
    <lineage>
        <taxon>Bacteria</taxon>
        <taxon>Pseudomonadati</taxon>
        <taxon>Bacteroidota</taxon>
        <taxon>Sphingobacteriia</taxon>
        <taxon>Sphingobacteriales</taxon>
        <taxon>Sphingobacteriaceae</taxon>
        <taxon>Sphingobacterium</taxon>
    </lineage>
</organism>
<keyword evidence="3" id="KW-1185">Reference proteome</keyword>